<evidence type="ECO:0000256" key="2">
    <source>
        <dbReference type="ARBA" id="ARBA00009477"/>
    </source>
</evidence>
<evidence type="ECO:0000313" key="7">
    <source>
        <dbReference type="EMBL" id="EKE76633.1"/>
    </source>
</evidence>
<sequence length="381" mass="40881">MKRLLIGLGILAIGALLVWAKVARGPAGVSVDQVAAEKGDLKRSVLASGKLAYREQVQLRSEVSGVVKKVLVEEGDQVHKGDLLIALDPQSYQAQVDAQTALVNQSRIAIERQRSYLQTLKAQVARKVALHAKGLLDTDSFETAKSDLTLAEIDLQTREQALNQAQADLDRVKELLAKTRFVAPMDGVVTAVDVKEGETVIPGTTNIIGSSLMTLADTSAILTEVEVDEADIAGVKEGQDADIFAVAFPDTPLSGQVQSIATTARQAPGRQGMSFTVKILLSDLKDKAIRPGMSCRAEIYTETASDVLLVPIEAVRYDEDDKPFVMRVDNGQAQRQDVTLGMSDDTQQAIASGLDAGAELVRGPARVLRNLKDGDRVVAND</sequence>
<evidence type="ECO:0000256" key="3">
    <source>
        <dbReference type="ARBA" id="ARBA00022448"/>
    </source>
</evidence>
<dbReference type="Proteomes" id="UP000006755">
    <property type="component" value="Unassembled WGS sequence"/>
</dbReference>
<dbReference type="STRING" id="745411.B3C1_03530"/>
<dbReference type="PANTHER" id="PTHR30469">
    <property type="entry name" value="MULTIDRUG RESISTANCE PROTEIN MDTA"/>
    <property type="match status" value="1"/>
</dbReference>
<evidence type="ECO:0000313" key="8">
    <source>
        <dbReference type="Proteomes" id="UP000006755"/>
    </source>
</evidence>
<dbReference type="Gene3D" id="2.40.30.170">
    <property type="match status" value="1"/>
</dbReference>
<feature type="domain" description="YknX-like beta-barrel" evidence="6">
    <location>
        <begin position="225"/>
        <end position="299"/>
    </location>
</feature>
<name>K2JN04_9GAMM</name>
<keyword evidence="8" id="KW-1185">Reference proteome</keyword>
<dbReference type="InterPro" id="IPR006143">
    <property type="entry name" value="RND_pump_MFP"/>
</dbReference>
<dbReference type="EMBL" id="AMRI01000004">
    <property type="protein sequence ID" value="EKE76633.1"/>
    <property type="molecule type" value="Genomic_DNA"/>
</dbReference>
<dbReference type="InterPro" id="IPR058627">
    <property type="entry name" value="MdtA-like_C"/>
</dbReference>
<proteinExistence type="inferred from homology"/>
<protein>
    <submittedName>
        <fullName evidence="7">Substate-binding protein involved in drug resistance</fullName>
    </submittedName>
</protein>
<evidence type="ECO:0000259" key="5">
    <source>
        <dbReference type="Pfam" id="PF25967"/>
    </source>
</evidence>
<dbReference type="InterPro" id="IPR058625">
    <property type="entry name" value="MdtA-like_BSH"/>
</dbReference>
<dbReference type="OrthoDB" id="2110899at2"/>
<keyword evidence="3" id="KW-0813">Transport</keyword>
<comment type="caution">
    <text evidence="7">The sequence shown here is derived from an EMBL/GenBank/DDBJ whole genome shotgun (WGS) entry which is preliminary data.</text>
</comment>
<dbReference type="InterPro" id="IPR058636">
    <property type="entry name" value="Beta-barrel_YknX"/>
</dbReference>
<dbReference type="Pfam" id="PF25967">
    <property type="entry name" value="RND-MFP_C"/>
    <property type="match status" value="1"/>
</dbReference>
<feature type="domain" description="Multidrug resistance protein MdtA-like barrel-sandwich hybrid" evidence="4">
    <location>
        <begin position="55"/>
        <end position="206"/>
    </location>
</feature>
<dbReference type="PATRIC" id="fig|745411.4.peg.697"/>
<dbReference type="Gene3D" id="2.40.50.100">
    <property type="match status" value="2"/>
</dbReference>
<evidence type="ECO:0000259" key="6">
    <source>
        <dbReference type="Pfam" id="PF25990"/>
    </source>
</evidence>
<dbReference type="AlphaFoldDB" id="K2JN04"/>
<dbReference type="NCBIfam" id="TIGR01730">
    <property type="entry name" value="RND_mfp"/>
    <property type="match status" value="1"/>
</dbReference>
<dbReference type="RefSeq" id="WP_008482960.1">
    <property type="nucleotide sequence ID" value="NZ_AMRI01000004.1"/>
</dbReference>
<dbReference type="PANTHER" id="PTHR30469:SF33">
    <property type="entry name" value="SLR1207 PROTEIN"/>
    <property type="match status" value="1"/>
</dbReference>
<evidence type="ECO:0000259" key="4">
    <source>
        <dbReference type="Pfam" id="PF25917"/>
    </source>
</evidence>
<dbReference type="Gene3D" id="2.40.420.20">
    <property type="match status" value="1"/>
</dbReference>
<evidence type="ECO:0000256" key="1">
    <source>
        <dbReference type="ARBA" id="ARBA00004196"/>
    </source>
</evidence>
<comment type="similarity">
    <text evidence="2">Belongs to the membrane fusion protein (MFP) (TC 8.A.1) family.</text>
</comment>
<reference evidence="7 8" key="1">
    <citation type="journal article" date="2012" name="J. Bacteriol.">
        <title>Genome Sequence of Gallaecimonas xiamenensis Type Strain 3-C-1.</title>
        <authorList>
            <person name="Lai Q."/>
            <person name="Wang L."/>
            <person name="Wang W."/>
            <person name="Shao Z."/>
        </authorList>
    </citation>
    <scope>NUCLEOTIDE SEQUENCE [LARGE SCALE GENOMIC DNA]</scope>
    <source>
        <strain evidence="7 8">3-C-1</strain>
    </source>
</reference>
<dbReference type="Pfam" id="PF25990">
    <property type="entry name" value="Beta-barrel_YknX"/>
    <property type="match status" value="1"/>
</dbReference>
<feature type="domain" description="Multidrug resistance protein MdtA-like C-terminal permuted SH3" evidence="5">
    <location>
        <begin position="306"/>
        <end position="361"/>
    </location>
</feature>
<dbReference type="eggNOG" id="COG0845">
    <property type="taxonomic scope" value="Bacteria"/>
</dbReference>
<dbReference type="GO" id="GO:0015562">
    <property type="term" value="F:efflux transmembrane transporter activity"/>
    <property type="evidence" value="ECO:0007669"/>
    <property type="project" value="TreeGrafter"/>
</dbReference>
<comment type="subcellular location">
    <subcellularLocation>
        <location evidence="1">Cell envelope</location>
    </subcellularLocation>
</comment>
<accession>K2JN04</accession>
<organism evidence="7 8">
    <name type="scientific">Gallaecimonas xiamenensis 3-C-1</name>
    <dbReference type="NCBI Taxonomy" id="745411"/>
    <lineage>
        <taxon>Bacteria</taxon>
        <taxon>Pseudomonadati</taxon>
        <taxon>Pseudomonadota</taxon>
        <taxon>Gammaproteobacteria</taxon>
        <taxon>Enterobacterales</taxon>
        <taxon>Gallaecimonadaceae</taxon>
        <taxon>Gallaecimonas</taxon>
    </lineage>
</organism>
<dbReference type="GO" id="GO:1990281">
    <property type="term" value="C:efflux pump complex"/>
    <property type="evidence" value="ECO:0007669"/>
    <property type="project" value="TreeGrafter"/>
</dbReference>
<dbReference type="Pfam" id="PF25917">
    <property type="entry name" value="BSH_RND"/>
    <property type="match status" value="1"/>
</dbReference>
<gene>
    <name evidence="7" type="ORF">B3C1_03530</name>
</gene>
<dbReference type="SUPFAM" id="SSF111369">
    <property type="entry name" value="HlyD-like secretion proteins"/>
    <property type="match status" value="1"/>
</dbReference>